<keyword evidence="2" id="KW-1185">Reference proteome</keyword>
<dbReference type="AlphaFoldDB" id="A0A226DM59"/>
<proteinExistence type="predicted"/>
<name>A0A226DM59_FOLCA</name>
<evidence type="ECO:0000313" key="2">
    <source>
        <dbReference type="Proteomes" id="UP000198287"/>
    </source>
</evidence>
<dbReference type="GO" id="GO:0071897">
    <property type="term" value="P:DNA biosynthetic process"/>
    <property type="evidence" value="ECO:0007669"/>
    <property type="project" value="UniProtKB-ARBA"/>
</dbReference>
<dbReference type="InterPro" id="IPR023211">
    <property type="entry name" value="DNA_pol_palm_dom_sf"/>
</dbReference>
<dbReference type="EMBL" id="LNIX01000016">
    <property type="protein sequence ID" value="OXA46303.1"/>
    <property type="molecule type" value="Genomic_DNA"/>
</dbReference>
<organism evidence="1 2">
    <name type="scientific">Folsomia candida</name>
    <name type="common">Springtail</name>
    <dbReference type="NCBI Taxonomy" id="158441"/>
    <lineage>
        <taxon>Eukaryota</taxon>
        <taxon>Metazoa</taxon>
        <taxon>Ecdysozoa</taxon>
        <taxon>Arthropoda</taxon>
        <taxon>Hexapoda</taxon>
        <taxon>Collembola</taxon>
        <taxon>Entomobryomorpha</taxon>
        <taxon>Isotomoidea</taxon>
        <taxon>Isotomidae</taxon>
        <taxon>Proisotominae</taxon>
        <taxon>Folsomia</taxon>
    </lineage>
</organism>
<evidence type="ECO:0008006" key="3">
    <source>
        <dbReference type="Google" id="ProtNLM"/>
    </source>
</evidence>
<dbReference type="Gene3D" id="3.90.1600.10">
    <property type="entry name" value="Palm domain of DNA polymerase"/>
    <property type="match status" value="1"/>
</dbReference>
<dbReference type="Proteomes" id="UP000198287">
    <property type="component" value="Unassembled WGS sequence"/>
</dbReference>
<evidence type="ECO:0000313" key="1">
    <source>
        <dbReference type="EMBL" id="OXA46303.1"/>
    </source>
</evidence>
<dbReference type="PROSITE" id="PS00116">
    <property type="entry name" value="DNA_POLYMERASE_B"/>
    <property type="match status" value="1"/>
</dbReference>
<dbReference type="GO" id="GO:0000166">
    <property type="term" value="F:nucleotide binding"/>
    <property type="evidence" value="ECO:0007669"/>
    <property type="project" value="InterPro"/>
</dbReference>
<protein>
    <recommendedName>
        <fullName evidence="3">DNA-directed DNA polymerase</fullName>
    </recommendedName>
</protein>
<dbReference type="GO" id="GO:0003676">
    <property type="term" value="F:nucleic acid binding"/>
    <property type="evidence" value="ECO:0007669"/>
    <property type="project" value="InterPro"/>
</dbReference>
<accession>A0A226DM59</accession>
<dbReference type="SUPFAM" id="SSF56672">
    <property type="entry name" value="DNA/RNA polymerases"/>
    <property type="match status" value="1"/>
</dbReference>
<comment type="caution">
    <text evidence="1">The sequence shown here is derived from an EMBL/GenBank/DDBJ whole genome shotgun (WGS) entry which is preliminary data.</text>
</comment>
<dbReference type="InterPro" id="IPR017964">
    <property type="entry name" value="DNA-dir_DNA_pol_B_CS"/>
</dbReference>
<gene>
    <name evidence="1" type="ORF">Fcan01_19191</name>
</gene>
<dbReference type="InterPro" id="IPR043502">
    <property type="entry name" value="DNA/RNA_pol_sf"/>
</dbReference>
<sequence>MASSKQKLEYVKNIDAHILITKAIRAGICTNPQRYTERNQPGELNYNPEKPLKAIAFLDVSSMYLWAQTKKLYHGGLRKLSEEEVMAFKIMETDTEEKICLDKYLASDLQKKMCKENPQLTSYFGKEAYLLTLYDKEDYCDFLPSIKTAAKYGLEIEPLEIWEFDQSDYVEPWMREKNEGKRTAPTKSEAQTLKLIANAEREIKSPNFKTFTILNKGMVLIEKKRNKILNSHTIVGGHILSRARSRFYELYYAMKKKCPNNEGPGSLRLNYTDTDSFCMTFEGTQKEFYEMLEQVELDDEKIMDWSWIDDNKVGEDNIEAGIFLKKKAYALKVSINEEKEKIEKSQEMAETMKEKCIREIIKLKGVGKSFMKDCSFETYRDTMFKDKIDRVVVHLMKSIDLQMFNVMQERLRLTPLSESRFLLPPHGVESFAFGHFAIGKGRRETVLEEPE</sequence>
<reference evidence="1 2" key="1">
    <citation type="submission" date="2015-12" db="EMBL/GenBank/DDBJ databases">
        <title>The genome of Folsomia candida.</title>
        <authorList>
            <person name="Faddeeva A."/>
            <person name="Derks M.F."/>
            <person name="Anvar Y."/>
            <person name="Smit S."/>
            <person name="Van Straalen N."/>
            <person name="Roelofs D."/>
        </authorList>
    </citation>
    <scope>NUCLEOTIDE SEQUENCE [LARGE SCALE GENOMIC DNA]</scope>
    <source>
        <strain evidence="1 2">VU population</strain>
        <tissue evidence="1">Whole body</tissue>
    </source>
</reference>